<dbReference type="Proteomes" id="UP000468581">
    <property type="component" value="Unassembled WGS sequence"/>
</dbReference>
<name>A0A6P0UN74_9FLAO</name>
<keyword evidence="2" id="KW-0121">Carboxypeptidase</keyword>
<protein>
    <submittedName>
        <fullName evidence="2">Carboxypeptidase-like regulatory domain-containing protein</fullName>
    </submittedName>
</protein>
<dbReference type="RefSeq" id="WP_163606371.1">
    <property type="nucleotide sequence ID" value="NZ_JAABOO010000002.1"/>
</dbReference>
<proteinExistence type="predicted"/>
<dbReference type="InterPro" id="IPR043741">
    <property type="entry name" value="DUF5686"/>
</dbReference>
<dbReference type="AlphaFoldDB" id="A0A6P0UN74"/>
<dbReference type="Pfam" id="PF18939">
    <property type="entry name" value="DUF5686"/>
    <property type="match status" value="1"/>
</dbReference>
<evidence type="ECO:0000313" key="3">
    <source>
        <dbReference type="Proteomes" id="UP000468581"/>
    </source>
</evidence>
<comment type="caution">
    <text evidence="2">The sequence shown here is derived from an EMBL/GenBank/DDBJ whole genome shotgun (WGS) entry which is preliminary data.</text>
</comment>
<accession>A0A6P0UN74</accession>
<dbReference type="InterPro" id="IPR008969">
    <property type="entry name" value="CarboxyPept-like_regulatory"/>
</dbReference>
<gene>
    <name evidence="2" type="ORF">GWK08_07755</name>
</gene>
<keyword evidence="2" id="KW-0378">Hydrolase</keyword>
<organism evidence="2 3">
    <name type="scientific">Leptobacterium flavescens</name>
    <dbReference type="NCBI Taxonomy" id="472055"/>
    <lineage>
        <taxon>Bacteria</taxon>
        <taxon>Pseudomonadati</taxon>
        <taxon>Bacteroidota</taxon>
        <taxon>Flavobacteriia</taxon>
        <taxon>Flavobacteriales</taxon>
        <taxon>Flavobacteriaceae</taxon>
        <taxon>Leptobacterium</taxon>
    </lineage>
</organism>
<dbReference type="GO" id="GO:0004180">
    <property type="term" value="F:carboxypeptidase activity"/>
    <property type="evidence" value="ECO:0007669"/>
    <property type="project" value="UniProtKB-KW"/>
</dbReference>
<dbReference type="Pfam" id="PF13715">
    <property type="entry name" value="CarbopepD_reg_2"/>
    <property type="match status" value="1"/>
</dbReference>
<evidence type="ECO:0000313" key="2">
    <source>
        <dbReference type="EMBL" id="NER13328.1"/>
    </source>
</evidence>
<keyword evidence="1" id="KW-0732">Signal</keyword>
<evidence type="ECO:0000256" key="1">
    <source>
        <dbReference type="SAM" id="SignalP"/>
    </source>
</evidence>
<feature type="signal peptide" evidence="1">
    <location>
        <begin position="1"/>
        <end position="22"/>
    </location>
</feature>
<keyword evidence="3" id="KW-1185">Reference proteome</keyword>
<feature type="chain" id="PRO_5027071145" evidence="1">
    <location>
        <begin position="23"/>
        <end position="820"/>
    </location>
</feature>
<reference evidence="2 3" key="1">
    <citation type="submission" date="2020-01" db="EMBL/GenBank/DDBJ databases">
        <title>Leptobacterium flavescens.</title>
        <authorList>
            <person name="Wang G."/>
        </authorList>
    </citation>
    <scope>NUCLEOTIDE SEQUENCE [LARGE SCALE GENOMIC DNA]</scope>
    <source>
        <strain evidence="2 3">KCTC 22160</strain>
    </source>
</reference>
<dbReference type="EMBL" id="JAABOO010000002">
    <property type="protein sequence ID" value="NER13328.1"/>
    <property type="molecule type" value="Genomic_DNA"/>
</dbReference>
<dbReference type="SUPFAM" id="SSF49464">
    <property type="entry name" value="Carboxypeptidase regulatory domain-like"/>
    <property type="match status" value="1"/>
</dbReference>
<keyword evidence="2" id="KW-0645">Protease</keyword>
<sequence length="820" mass="94151">MLKNYFLLFVISLFSYSGFSQIKGKVTDTGDNPLPYVNIYLKNTYTGTTTNELGIYELNIEQTGNYTVVFQYLGFKTINKEVSIDRLPFELNIELEEESVSLQEVVVNAEENPANQIIRNTIAKREENLNKISQFTSDFYSRGIYRLKNAPERILGQDLGDFGGGLDSTRSGVIYLSETKSRITYKRPNSFKEKIIASKVSGNDNGFSFNNASDVNFSFYQNTIDFNTNLISPISDYAFNYYRYELVGTFYDDRNHLINKIKVTPKRVKDRVGEGFLYIVEDDWALYAVEFKLTGEQAQIPVIETLDFKQNYSYSDKDKIWVLISQVFDVEFGILGIKGNGRFTAVYSNYDFNPEFDRSTFSREVLSFENEANKKDDSFWNQIRPVPLTDEESNDYQVKDSIQVIRKSKPYLDSLDRKNNKFTLGNFFFGYTYRNSYKDWQLSFNAPLFATQFNTVQGWNSTAGLSYLKNYEEGARWLRINSDFNYGFSDKRLRVNGSIAYKFNNFSRPILALSGGTGVSQFNEAEPISELINSVSTLVFDNNFIKLFDKTYVRINYADEIFNGIRLFASAAYENRKPLFNTEEDDEFTSNNPLLPDDFTTPAFAEHDIFKVNITGRIRFKQDYLSYPDAKYNLFNSEFPTLYLTYEGGFGASDSSLNFSQLKARLTQSFDIANKGRFGYNLRAGTFIDSDELSFIDFQHFNGNQTRVGSTSTYLNSFNLLPYYALSTDDSYFEGHVEHNFKGYLLGKVPLINKLNFNLVAGANLLSTNGNKPYSEFYVGLDNLGIGKFRFLRLDYVRSYQGGFIQDGVIFGIKFLGAFD</sequence>
<dbReference type="Gene3D" id="2.60.40.1120">
    <property type="entry name" value="Carboxypeptidase-like, regulatory domain"/>
    <property type="match status" value="1"/>
</dbReference>